<name>A0A934VK96_9BACT</name>
<proteinExistence type="predicted"/>
<dbReference type="GO" id="GO:0016020">
    <property type="term" value="C:membrane"/>
    <property type="evidence" value="ECO:0007669"/>
    <property type="project" value="TreeGrafter"/>
</dbReference>
<gene>
    <name evidence="3" type="ORF">JIN78_05030</name>
</gene>
<comment type="caution">
    <text evidence="3">The sequence shown here is derived from an EMBL/GenBank/DDBJ whole genome shotgun (WGS) entry which is preliminary data.</text>
</comment>
<dbReference type="Proteomes" id="UP000604083">
    <property type="component" value="Unassembled WGS sequence"/>
</dbReference>
<evidence type="ECO:0000313" key="4">
    <source>
        <dbReference type="Proteomes" id="UP000604083"/>
    </source>
</evidence>
<feature type="transmembrane region" description="Helical" evidence="1">
    <location>
        <begin position="84"/>
        <end position="105"/>
    </location>
</feature>
<feature type="transmembrane region" description="Helical" evidence="1">
    <location>
        <begin position="143"/>
        <end position="167"/>
    </location>
</feature>
<dbReference type="PANTHER" id="PTHR23028:SF53">
    <property type="entry name" value="ACYL_TRANSF_3 DOMAIN-CONTAINING PROTEIN"/>
    <property type="match status" value="1"/>
</dbReference>
<sequence length="378" mass="42433">MNKPQHILSQTGIRGLAALLVIPSHLGLGTTLPEWEGAVVPFCSAATAVNVFFVLSGFVLCYVYQADEERNEGRLIGCSWKKFYLARFARIYPLYFILTLLAYGVSLLTHTDGAGQSFVKDGAKTVLQLLFLHPFPGLAFNGWIVPSWSLAMEALAYVLIFPGLLALGMQRAKLGKVLIMIFLAPVVYELLAIPLRQTDEPFYRGWGALLRVTVYFPLGMLLYQLLRLRPGWVQIASSHATWATFLVLIWHCFDNLVFPGLSLLSQWGVVFLIFCFLQDSKSLASRFFSSRCMQWLGAVSYSVYLFHVLPGAKLVSGLGEGFFENMAFGWRLGFVVAQIGFILLISHLLFHFVEMRGKRWVLSHFQAKKTPTLKSAPF</sequence>
<keyword evidence="1" id="KW-0812">Transmembrane</keyword>
<dbReference type="GO" id="GO:0016747">
    <property type="term" value="F:acyltransferase activity, transferring groups other than amino-acyl groups"/>
    <property type="evidence" value="ECO:0007669"/>
    <property type="project" value="InterPro"/>
</dbReference>
<protein>
    <submittedName>
        <fullName evidence="3">Acyltransferase</fullName>
    </submittedName>
</protein>
<dbReference type="PANTHER" id="PTHR23028">
    <property type="entry name" value="ACETYLTRANSFERASE"/>
    <property type="match status" value="1"/>
</dbReference>
<feature type="transmembrane region" description="Helical" evidence="1">
    <location>
        <begin position="256"/>
        <end position="277"/>
    </location>
</feature>
<feature type="transmembrane region" description="Helical" evidence="1">
    <location>
        <begin position="12"/>
        <end position="32"/>
    </location>
</feature>
<dbReference type="EMBL" id="JAENIO010000008">
    <property type="protein sequence ID" value="MBK1833419.1"/>
    <property type="molecule type" value="Genomic_DNA"/>
</dbReference>
<keyword evidence="3" id="KW-0012">Acyltransferase</keyword>
<keyword evidence="4" id="KW-1185">Reference proteome</keyword>
<evidence type="ECO:0000259" key="2">
    <source>
        <dbReference type="Pfam" id="PF01757"/>
    </source>
</evidence>
<accession>A0A934VK96</accession>
<organism evidence="3 4">
    <name type="scientific">Roseibacillus ishigakijimensis</name>
    <dbReference type="NCBI Taxonomy" id="454146"/>
    <lineage>
        <taxon>Bacteria</taxon>
        <taxon>Pseudomonadati</taxon>
        <taxon>Verrucomicrobiota</taxon>
        <taxon>Verrucomicrobiia</taxon>
        <taxon>Verrucomicrobiales</taxon>
        <taxon>Verrucomicrobiaceae</taxon>
        <taxon>Roseibacillus</taxon>
    </lineage>
</organism>
<feature type="domain" description="Acyltransferase 3" evidence="2">
    <location>
        <begin position="12"/>
        <end position="341"/>
    </location>
</feature>
<reference evidence="3" key="1">
    <citation type="submission" date="2021-01" db="EMBL/GenBank/DDBJ databases">
        <title>Modified the classification status of verrucomicrobia.</title>
        <authorList>
            <person name="Feng X."/>
        </authorList>
    </citation>
    <scope>NUCLEOTIDE SEQUENCE</scope>
    <source>
        <strain evidence="3">KCTC 12986</strain>
    </source>
</reference>
<dbReference type="InterPro" id="IPR050879">
    <property type="entry name" value="Acyltransferase_3"/>
</dbReference>
<dbReference type="AlphaFoldDB" id="A0A934VK96"/>
<evidence type="ECO:0000256" key="1">
    <source>
        <dbReference type="SAM" id="Phobius"/>
    </source>
</evidence>
<dbReference type="InterPro" id="IPR002656">
    <property type="entry name" value="Acyl_transf_3_dom"/>
</dbReference>
<keyword evidence="1" id="KW-1133">Transmembrane helix</keyword>
<feature type="transmembrane region" description="Helical" evidence="1">
    <location>
        <begin position="205"/>
        <end position="225"/>
    </location>
</feature>
<keyword evidence="3" id="KW-0808">Transferase</keyword>
<evidence type="ECO:0000313" key="3">
    <source>
        <dbReference type="EMBL" id="MBK1833419.1"/>
    </source>
</evidence>
<feature type="transmembrane region" description="Helical" evidence="1">
    <location>
        <begin position="174"/>
        <end position="193"/>
    </location>
</feature>
<keyword evidence="1" id="KW-0472">Membrane</keyword>
<feature type="transmembrane region" description="Helical" evidence="1">
    <location>
        <begin position="328"/>
        <end position="350"/>
    </location>
</feature>
<dbReference type="RefSeq" id="WP_200390853.1">
    <property type="nucleotide sequence ID" value="NZ_JAENIO010000008.1"/>
</dbReference>
<dbReference type="Pfam" id="PF01757">
    <property type="entry name" value="Acyl_transf_3"/>
    <property type="match status" value="1"/>
</dbReference>
<feature type="transmembrane region" description="Helical" evidence="1">
    <location>
        <begin position="232"/>
        <end position="250"/>
    </location>
</feature>
<feature type="transmembrane region" description="Helical" evidence="1">
    <location>
        <begin position="298"/>
        <end position="316"/>
    </location>
</feature>
<dbReference type="GO" id="GO:0000271">
    <property type="term" value="P:polysaccharide biosynthetic process"/>
    <property type="evidence" value="ECO:0007669"/>
    <property type="project" value="TreeGrafter"/>
</dbReference>
<feature type="transmembrane region" description="Helical" evidence="1">
    <location>
        <begin position="38"/>
        <end position="63"/>
    </location>
</feature>